<evidence type="ECO:0000313" key="8">
    <source>
        <dbReference type="Ensembl" id="ENSCSAVP00000017113.1"/>
    </source>
</evidence>
<feature type="coiled-coil region" evidence="5">
    <location>
        <begin position="965"/>
        <end position="1257"/>
    </location>
</feature>
<keyword evidence="3" id="KW-0597">Phosphoprotein</keyword>
<dbReference type="InterPro" id="IPR051841">
    <property type="entry name" value="MT-Golgi_org_protein"/>
</dbReference>
<evidence type="ECO:0000256" key="4">
    <source>
        <dbReference type="ARBA" id="ARBA00023054"/>
    </source>
</evidence>
<evidence type="ECO:0000256" key="2">
    <source>
        <dbReference type="ARBA" id="ARBA00022490"/>
    </source>
</evidence>
<protein>
    <recommendedName>
        <fullName evidence="7">GRIP domain-containing protein</fullName>
    </recommendedName>
</protein>
<dbReference type="InterPro" id="IPR000237">
    <property type="entry name" value="GRIP_dom"/>
</dbReference>
<dbReference type="InterPro" id="IPR032023">
    <property type="entry name" value="GCC2_Rab_bind"/>
</dbReference>
<comment type="subcellular location">
    <subcellularLocation>
        <location evidence="1">Cytoplasm</location>
    </subcellularLocation>
</comment>
<dbReference type="OMA" id="TEANHFE"/>
<feature type="region of interest" description="Disordered" evidence="6">
    <location>
        <begin position="321"/>
        <end position="344"/>
    </location>
</feature>
<dbReference type="PROSITE" id="PS50913">
    <property type="entry name" value="GRIP"/>
    <property type="match status" value="1"/>
</dbReference>
<feature type="domain" description="GRIP" evidence="7">
    <location>
        <begin position="1596"/>
        <end position="1646"/>
    </location>
</feature>
<evidence type="ECO:0000259" key="7">
    <source>
        <dbReference type="PROSITE" id="PS50913"/>
    </source>
</evidence>
<organism evidence="8 9">
    <name type="scientific">Ciona savignyi</name>
    <name type="common">Pacific transparent sea squirt</name>
    <dbReference type="NCBI Taxonomy" id="51511"/>
    <lineage>
        <taxon>Eukaryota</taxon>
        <taxon>Metazoa</taxon>
        <taxon>Chordata</taxon>
        <taxon>Tunicata</taxon>
        <taxon>Ascidiacea</taxon>
        <taxon>Phlebobranchia</taxon>
        <taxon>Cionidae</taxon>
        <taxon>Ciona</taxon>
    </lineage>
</organism>
<dbReference type="PANTHER" id="PTHR18902">
    <property type="entry name" value="NUCLEAR MITOTIC APPARATUS PROTEIN 1-RELATED"/>
    <property type="match status" value="1"/>
</dbReference>
<dbReference type="STRING" id="51511.ENSCSAVP00000017113"/>
<feature type="compositionally biased region" description="Polar residues" evidence="6">
    <location>
        <begin position="328"/>
        <end position="344"/>
    </location>
</feature>
<dbReference type="SUPFAM" id="SSF57997">
    <property type="entry name" value="Tropomyosin"/>
    <property type="match status" value="1"/>
</dbReference>
<dbReference type="Pfam" id="PF01465">
    <property type="entry name" value="GRIP"/>
    <property type="match status" value="1"/>
</dbReference>
<sequence>QVDSMSNEDLVKGYKRQMLLLQKLKARSDDLQGKLKAKSDYEEVNITQQKCEDLTAQTESLKTTEANVKKQNNALNEELECLRMKQKTLLSSMQCLQEDHASISTSNEKLLSENEKSRNAMKDVEAEKMELADQIQDQVHQITELKSHIKKLSSDHVIKENLEAQNKDLKNELSAMKMTVDMLKSQKKPDQSDKINELNLAAKALNSEIECLKAQVSRKEEEKQIESSSQLQKNEELETKLQSAVKRQSEIDAELITELQQAHLLEQTVLKQSLTEEVQKNKLLNKTADDLKDIKAELEVKLESLESEKLTLSSTLDSLRAEHKSSEESAAQMSDVSTKLSEANSKLNEQVQRVTDVELENEELRKTIKSVKEEAEAAVLALEMEREKVKNLSTECENKEFQDKELRKEAADKDSQIQHLNERIESLLNQVDEFSRKSELFEEVSTKNEETLTSLTEAKAHLELQANEMATFCERERCLSVEIVELKEKLLQMQNDCETDLRKFTEENVELHKQVSEMESSGSQVSKDKEVMQVEIEQLKTDLSALHSENVSAKTSFDANVQQLAEVQQQNKELAIQLSNLQNQYDDVHRESMVLKETIGKQSYVGSEYNEMKMENQQLKEKCLSYSQNCHELEEKLEKLRLETDENVDRVKLEASALSEAAEGKIKHLECENSELKSDVLELQNELGKLRAGNEETLFLKQKLLESEALAMQFKDECSEMQEGYDRLQNKIKESDTKCGNLDDEVASLKIEMEKLVAVKNASSESIKQLQAELEQHEGSLKTLQEDHDKQVQELNNNIQSLTAAAITSENEITSLRMKLNEATALQENLQKTGTEFEAGMQEKLSISEKEKNSLQTELQELKDSLESLKIEKKELMDQSVEHLVCVEKEVQLLKEQQTDTVKNLQTTEALVVELKQSLNSTTAALTESRSTCENLQEKKFFSIEHLQKDSKEKDILNNKLKILAVKAKKERDSAKMQLQVSQEEAAQLKVQVAEMETKLKVHQTQASNVQMMQLECDKLQDDVDNIRLEKVATQKSLDEALNQLSTSQVEKAKLSEQLDTLTTDLQAVNNSKSDVEKQLCDTRSLVSTLEKEQDSILKEKLALKQEIEATKIQIATLSKSSDDSEKKYRESQNALKDAEKNLKQHGLMSLEIEQYEKTIEGLESNIQILNTSNLEQKSEIICLNEKINDVQEERREVEKLRIEAEERVTKTKEALDATKDELEKLQSVEKELKIQIKEKQTQVQSLMQENEQQKLDLASQSSDQRMLQEQIVALKSSSARNIDVLERKVHSAQVEVDLLLSEKERLKHDYESYKVRVHSVLKQQKSKETPPTAPQDTTEINSLKQTLEQIHIKLSESQNILASREGELDLLQGDYDRLLRQQQESSDSAVEREARWKSRVKSLQQELASMRKQFADATRRISEQEGLVSAANQIEISSLKEEHQKTVVLLKEDVAHLERELLKARTDAKHRTEEKPESHPSAVSSVDYRSVTREDGEGEENPDLSSVVSFEQILQSPTQIKSASPVGVLKRFADYSLLSRELQLKQLESRFEAQSKQLEHLSEVARENEATTARLMDQNRVLKEEIRRLEKNQERQTSVANLEYLKNVVCKFATLPPCDEKQHLLPVLDTMLKLTPEERQTLETVALGENADEPQAASGWGSYLQRWSGMQ</sequence>
<dbReference type="HOGENOM" id="CLU_002922_0_0_1"/>
<evidence type="ECO:0000256" key="5">
    <source>
        <dbReference type="SAM" id="Coils"/>
    </source>
</evidence>
<feature type="coiled-coil region" evidence="5">
    <location>
        <begin position="65"/>
        <end position="254"/>
    </location>
</feature>
<keyword evidence="4 5" id="KW-0175">Coiled coil</keyword>
<evidence type="ECO:0000256" key="6">
    <source>
        <dbReference type="SAM" id="MobiDB-lite"/>
    </source>
</evidence>
<keyword evidence="9" id="KW-1185">Reference proteome</keyword>
<feature type="coiled-coil region" evidence="5">
    <location>
        <begin position="1545"/>
        <end position="1600"/>
    </location>
</feature>
<name>H2ZHP7_CIOSA</name>
<reference evidence="8" key="3">
    <citation type="submission" date="2025-09" db="UniProtKB">
        <authorList>
            <consortium name="Ensembl"/>
        </authorList>
    </citation>
    <scope>IDENTIFICATION</scope>
</reference>
<feature type="compositionally biased region" description="Basic and acidic residues" evidence="6">
    <location>
        <begin position="1466"/>
        <end position="1479"/>
    </location>
</feature>
<reference evidence="8" key="2">
    <citation type="submission" date="2025-08" db="UniProtKB">
        <authorList>
            <consortium name="Ensembl"/>
        </authorList>
    </citation>
    <scope>IDENTIFICATION</scope>
</reference>
<evidence type="ECO:0000256" key="3">
    <source>
        <dbReference type="ARBA" id="ARBA00022553"/>
    </source>
</evidence>
<dbReference type="SMART" id="SM00755">
    <property type="entry name" value="Grip"/>
    <property type="match status" value="1"/>
</dbReference>
<dbReference type="Ensembl" id="ENSCSAVT00000017296.1">
    <property type="protein sequence ID" value="ENSCSAVP00000017113.1"/>
    <property type="gene ID" value="ENSCSAVG00000010062.1"/>
</dbReference>
<evidence type="ECO:0000256" key="1">
    <source>
        <dbReference type="ARBA" id="ARBA00004496"/>
    </source>
</evidence>
<dbReference type="Gene3D" id="1.10.287.1490">
    <property type="match status" value="1"/>
</dbReference>
<dbReference type="Proteomes" id="UP000007875">
    <property type="component" value="Unassembled WGS sequence"/>
</dbReference>
<dbReference type="InParanoid" id="H2ZHP7"/>
<proteinExistence type="predicted"/>
<dbReference type="FunCoup" id="H2ZHP7">
    <property type="interactions" value="33"/>
</dbReference>
<feature type="coiled-coil region" evidence="5">
    <location>
        <begin position="483"/>
        <end position="879"/>
    </location>
</feature>
<feature type="region of interest" description="Disordered" evidence="6">
    <location>
        <begin position="1466"/>
        <end position="1507"/>
    </location>
</feature>
<dbReference type="eggNOG" id="KOG0864">
    <property type="taxonomic scope" value="Eukaryota"/>
</dbReference>
<feature type="coiled-coil region" evidence="5">
    <location>
        <begin position="1283"/>
        <end position="1317"/>
    </location>
</feature>
<reference evidence="9" key="1">
    <citation type="submission" date="2003-08" db="EMBL/GenBank/DDBJ databases">
        <authorList>
            <person name="Birren B."/>
            <person name="Nusbaum C."/>
            <person name="Abebe A."/>
            <person name="Abouelleil A."/>
            <person name="Adekoya E."/>
            <person name="Ait-zahra M."/>
            <person name="Allen N."/>
            <person name="Allen T."/>
            <person name="An P."/>
            <person name="Anderson M."/>
            <person name="Anderson S."/>
            <person name="Arachchi H."/>
            <person name="Armbruster J."/>
            <person name="Bachantsang P."/>
            <person name="Baldwin J."/>
            <person name="Barry A."/>
            <person name="Bayul T."/>
            <person name="Blitshsteyn B."/>
            <person name="Bloom T."/>
            <person name="Blye J."/>
            <person name="Boguslavskiy L."/>
            <person name="Borowsky M."/>
            <person name="Boukhgalter B."/>
            <person name="Brunache A."/>
            <person name="Butler J."/>
            <person name="Calixte N."/>
            <person name="Calvo S."/>
            <person name="Camarata J."/>
            <person name="Campo K."/>
            <person name="Chang J."/>
            <person name="Cheshatsang Y."/>
            <person name="Citroen M."/>
            <person name="Collymore A."/>
            <person name="Considine T."/>
            <person name="Cook A."/>
            <person name="Cooke P."/>
            <person name="Corum B."/>
            <person name="Cuomo C."/>
            <person name="David R."/>
            <person name="Dawoe T."/>
            <person name="Degray S."/>
            <person name="Dodge S."/>
            <person name="Dooley K."/>
            <person name="Dorje P."/>
            <person name="Dorjee K."/>
            <person name="Dorris L."/>
            <person name="Duffey N."/>
            <person name="Dupes A."/>
            <person name="Elkins T."/>
            <person name="Engels R."/>
            <person name="Erickson J."/>
            <person name="Farina A."/>
            <person name="Faro S."/>
            <person name="Ferreira P."/>
            <person name="Fischer H."/>
            <person name="Fitzgerald M."/>
            <person name="Foley K."/>
            <person name="Gage D."/>
            <person name="Galagan J."/>
            <person name="Gearin G."/>
            <person name="Gnerre S."/>
            <person name="Gnirke A."/>
            <person name="Goyette A."/>
            <person name="Graham J."/>
            <person name="Grandbois E."/>
            <person name="Gyaltsen K."/>
            <person name="Hafez N."/>
            <person name="Hagopian D."/>
            <person name="Hagos B."/>
            <person name="Hall J."/>
            <person name="Hatcher B."/>
            <person name="Heller A."/>
            <person name="Higgins H."/>
            <person name="Honan T."/>
            <person name="Horn A."/>
            <person name="Houde N."/>
            <person name="Hughes L."/>
            <person name="Hulme W."/>
            <person name="Husby E."/>
            <person name="Iliev I."/>
            <person name="Jaffe D."/>
            <person name="Jones C."/>
            <person name="Kamal M."/>
            <person name="Kamat A."/>
            <person name="Kamvysselis M."/>
            <person name="Karlsson E."/>
            <person name="Kells C."/>
            <person name="Kieu A."/>
            <person name="Kisner P."/>
            <person name="Kodira C."/>
            <person name="Kulbokas E."/>
            <person name="Labutti K."/>
            <person name="Lama D."/>
            <person name="Landers T."/>
            <person name="Leger J."/>
            <person name="Levine S."/>
            <person name="Lewis D."/>
            <person name="Lewis T."/>
            <person name="Lindblad-toh K."/>
            <person name="Liu X."/>
            <person name="Lokyitsang T."/>
            <person name="Lokyitsang Y."/>
            <person name="Lucien O."/>
            <person name="Lui A."/>
            <person name="Ma L.J."/>
            <person name="Mabbitt R."/>
            <person name="Macdonald J."/>
            <person name="Maclean C."/>
            <person name="Major J."/>
            <person name="Manning J."/>
            <person name="Marabella R."/>
            <person name="Maru K."/>
            <person name="Matthews C."/>
            <person name="Mauceli E."/>
            <person name="Mccarthy M."/>
            <person name="Mcdonough S."/>
            <person name="Mcghee T."/>
            <person name="Meldrim J."/>
            <person name="Meneus L."/>
            <person name="Mesirov J."/>
            <person name="Mihalev A."/>
            <person name="Mihova T."/>
            <person name="Mikkelsen T."/>
            <person name="Mlenga V."/>
            <person name="Moru K."/>
            <person name="Mozes J."/>
            <person name="Mulrain L."/>
            <person name="Munson G."/>
            <person name="Naylor J."/>
            <person name="Newes C."/>
            <person name="Nguyen C."/>
            <person name="Nguyen N."/>
            <person name="Nguyen T."/>
            <person name="Nicol R."/>
            <person name="Nielsen C."/>
            <person name="Nizzari M."/>
            <person name="Norbu C."/>
            <person name="Norbu N."/>
            <person name="O'donnell P."/>
            <person name="Okoawo O."/>
            <person name="O'leary S."/>
            <person name="Omotosho B."/>
            <person name="O'neill K."/>
            <person name="Osman S."/>
            <person name="Parker S."/>
            <person name="Perrin D."/>
            <person name="Phunkhang P."/>
            <person name="Piqani B."/>
            <person name="Purcell S."/>
            <person name="Rachupka T."/>
            <person name="Ramasamy U."/>
            <person name="Rameau R."/>
            <person name="Ray V."/>
            <person name="Raymond C."/>
            <person name="Retta R."/>
            <person name="Richardson S."/>
            <person name="Rise C."/>
            <person name="Rodriguez J."/>
            <person name="Rogers J."/>
            <person name="Rogov P."/>
            <person name="Rutman M."/>
            <person name="Schupbach R."/>
            <person name="Seaman C."/>
            <person name="Settipalli S."/>
            <person name="Sharpe T."/>
            <person name="Sheridan J."/>
            <person name="Sherpa N."/>
            <person name="Shi J."/>
            <person name="Smirnov S."/>
            <person name="Smith C."/>
            <person name="Sougnez C."/>
            <person name="Spencer B."/>
            <person name="Stalker J."/>
            <person name="Stange-thomann N."/>
            <person name="Stavropoulos S."/>
            <person name="Stetson K."/>
            <person name="Stone C."/>
            <person name="Stone S."/>
            <person name="Stubbs M."/>
            <person name="Talamas J."/>
            <person name="Tchuinga P."/>
            <person name="Tenzing P."/>
            <person name="Tesfaye S."/>
            <person name="Theodore J."/>
            <person name="Thoulutsang Y."/>
            <person name="Topham K."/>
            <person name="Towey S."/>
            <person name="Tsamla T."/>
            <person name="Tsomo N."/>
            <person name="Vallee D."/>
            <person name="Vassiliev H."/>
            <person name="Venkataraman V."/>
            <person name="Vinson J."/>
            <person name="Vo A."/>
            <person name="Wade C."/>
            <person name="Wang S."/>
            <person name="Wangchuk T."/>
            <person name="Wangdi T."/>
            <person name="Whittaker C."/>
            <person name="Wilkinson J."/>
            <person name="Wu Y."/>
            <person name="Wyman D."/>
            <person name="Yadav S."/>
            <person name="Yang S."/>
            <person name="Yang X."/>
            <person name="Yeager S."/>
            <person name="Yee E."/>
            <person name="Young G."/>
            <person name="Zainoun J."/>
            <person name="Zembeck L."/>
            <person name="Zimmer A."/>
            <person name="Zody M."/>
            <person name="Lander E."/>
        </authorList>
    </citation>
    <scope>NUCLEOTIDE SEQUENCE [LARGE SCALE GENOMIC DNA]</scope>
</reference>
<keyword evidence="2" id="KW-0963">Cytoplasm</keyword>
<dbReference type="GeneTree" id="ENSGT00950000183078"/>
<evidence type="ECO:0000313" key="9">
    <source>
        <dbReference type="Proteomes" id="UP000007875"/>
    </source>
</evidence>
<dbReference type="Pfam" id="PF16704">
    <property type="entry name" value="Rab_bind"/>
    <property type="match status" value="1"/>
</dbReference>
<dbReference type="PANTHER" id="PTHR18902:SF25">
    <property type="entry name" value="GRIP AND COILED-COIL DOMAIN-CONTAINING PROTEIN 2"/>
    <property type="match status" value="1"/>
</dbReference>
<accession>H2ZHP7</accession>
<dbReference type="GO" id="GO:0005737">
    <property type="term" value="C:cytoplasm"/>
    <property type="evidence" value="ECO:0007669"/>
    <property type="project" value="UniProtKB-SubCell"/>
</dbReference>